<comment type="similarity">
    <text evidence="1 5">Belongs to the pseudouridine synthase RsuA family.</text>
</comment>
<name>A0A1U7M9J4_TISCR</name>
<evidence type="ECO:0000256" key="1">
    <source>
        <dbReference type="ARBA" id="ARBA00008348"/>
    </source>
</evidence>
<dbReference type="InterPro" id="IPR050343">
    <property type="entry name" value="RsuA_PseudoU_synthase"/>
</dbReference>
<evidence type="ECO:0000256" key="4">
    <source>
        <dbReference type="PROSITE-ProRule" id="PRU00182"/>
    </source>
</evidence>
<dbReference type="CDD" id="cd00165">
    <property type="entry name" value="S4"/>
    <property type="match status" value="1"/>
</dbReference>
<dbReference type="RefSeq" id="WP_075724057.1">
    <property type="nucleotide sequence ID" value="NZ_LTDM01000001.1"/>
</dbReference>
<dbReference type="SUPFAM" id="SSF55120">
    <property type="entry name" value="Pseudouridine synthase"/>
    <property type="match status" value="1"/>
</dbReference>
<dbReference type="InterPro" id="IPR036986">
    <property type="entry name" value="S4_RNA-bd_sf"/>
</dbReference>
<keyword evidence="2 4" id="KW-0694">RNA-binding</keyword>
<dbReference type="PANTHER" id="PTHR47683">
    <property type="entry name" value="PSEUDOURIDINE SYNTHASE FAMILY PROTEIN-RELATED"/>
    <property type="match status" value="1"/>
</dbReference>
<sequence length="235" mass="27045">MRLQKYMAQCGVASRRKSEKMIEEGIVKLNNKIVTEQGIDIDPNKDIVMVNNKVIKLEENKIYIILNKPLGYVTTMDDEKDRKIVTDLIEDVNERIYPIGRLDMDTSGLLLLTNDGKVTNKITHPRNEIVKKYIAIVEGTPNKGELTRFRSGVIIDGKKTSPAKMKIIKNYETESILEIEINEGRNRQIRKMCEAINHPIKKLKRISIGEIQLGGLEVGEWRYLDEEEMNYIKSL</sequence>
<dbReference type="InterPro" id="IPR006145">
    <property type="entry name" value="PsdUridine_synth_RsuA/RluA"/>
</dbReference>
<dbReference type="Gene3D" id="3.30.70.1560">
    <property type="entry name" value="Alpha-L RNA-binding motif"/>
    <property type="match status" value="1"/>
</dbReference>
<dbReference type="InterPro" id="IPR020103">
    <property type="entry name" value="PsdUridine_synth_cat_dom_sf"/>
</dbReference>
<evidence type="ECO:0000256" key="2">
    <source>
        <dbReference type="ARBA" id="ARBA00022884"/>
    </source>
</evidence>
<protein>
    <recommendedName>
        <fullName evidence="5">Pseudouridine synthase</fullName>
        <ecNumber evidence="5">5.4.99.-</ecNumber>
    </recommendedName>
</protein>
<dbReference type="EC" id="5.4.99.-" evidence="5"/>
<dbReference type="GO" id="GO:0005829">
    <property type="term" value="C:cytosol"/>
    <property type="evidence" value="ECO:0007669"/>
    <property type="project" value="UniProtKB-ARBA"/>
</dbReference>
<evidence type="ECO:0000313" key="8">
    <source>
        <dbReference type="Proteomes" id="UP000186112"/>
    </source>
</evidence>
<dbReference type="Proteomes" id="UP000186112">
    <property type="component" value="Unassembled WGS sequence"/>
</dbReference>
<proteinExistence type="inferred from homology"/>
<dbReference type="OrthoDB" id="9807213at2"/>
<evidence type="ECO:0000259" key="6">
    <source>
        <dbReference type="SMART" id="SM00363"/>
    </source>
</evidence>
<dbReference type="Gene3D" id="3.30.70.580">
    <property type="entry name" value="Pseudouridine synthase I, catalytic domain, N-terminal subdomain"/>
    <property type="match status" value="1"/>
</dbReference>
<dbReference type="InterPro" id="IPR020094">
    <property type="entry name" value="TruA/RsuA/RluB/E/F_N"/>
</dbReference>
<dbReference type="CDD" id="cd02870">
    <property type="entry name" value="PseudoU_synth_RsuA_like"/>
    <property type="match status" value="1"/>
</dbReference>
<dbReference type="Pfam" id="PF01479">
    <property type="entry name" value="S4"/>
    <property type="match status" value="1"/>
</dbReference>
<evidence type="ECO:0000313" key="7">
    <source>
        <dbReference type="EMBL" id="OLS03956.1"/>
    </source>
</evidence>
<feature type="domain" description="RNA-binding S4" evidence="6">
    <location>
        <begin position="1"/>
        <end position="60"/>
    </location>
</feature>
<dbReference type="EMBL" id="LTDM01000001">
    <property type="protein sequence ID" value="OLS03956.1"/>
    <property type="molecule type" value="Genomic_DNA"/>
</dbReference>
<dbReference type="FunFam" id="3.30.70.1560:FF:000001">
    <property type="entry name" value="Pseudouridine synthase"/>
    <property type="match status" value="1"/>
</dbReference>
<dbReference type="InterPro" id="IPR018496">
    <property type="entry name" value="PsdUridine_synth_RsuA/RluB_CS"/>
</dbReference>
<dbReference type="GO" id="GO:0003723">
    <property type="term" value="F:RNA binding"/>
    <property type="evidence" value="ECO:0007669"/>
    <property type="project" value="UniProtKB-KW"/>
</dbReference>
<dbReference type="Pfam" id="PF00849">
    <property type="entry name" value="PseudoU_synth_2"/>
    <property type="match status" value="1"/>
</dbReference>
<evidence type="ECO:0000256" key="5">
    <source>
        <dbReference type="RuleBase" id="RU003887"/>
    </source>
</evidence>
<dbReference type="PROSITE" id="PS01149">
    <property type="entry name" value="PSI_RSU"/>
    <property type="match status" value="1"/>
</dbReference>
<organism evidence="7 8">
    <name type="scientific">Tissierella creatinophila DSM 6911</name>
    <dbReference type="NCBI Taxonomy" id="1123403"/>
    <lineage>
        <taxon>Bacteria</taxon>
        <taxon>Bacillati</taxon>
        <taxon>Bacillota</taxon>
        <taxon>Tissierellia</taxon>
        <taxon>Tissierellales</taxon>
        <taxon>Tissierellaceae</taxon>
        <taxon>Tissierella</taxon>
    </lineage>
</organism>
<comment type="caution">
    <text evidence="7">The sequence shown here is derived from an EMBL/GenBank/DDBJ whole genome shotgun (WGS) entry which is preliminary data.</text>
</comment>
<dbReference type="SMART" id="SM00363">
    <property type="entry name" value="S4"/>
    <property type="match status" value="1"/>
</dbReference>
<gene>
    <name evidence="7" type="primary">rluB</name>
    <name evidence="7" type="ORF">TICRE_00830</name>
</gene>
<dbReference type="PANTHER" id="PTHR47683:SF2">
    <property type="entry name" value="RNA-BINDING S4 DOMAIN-CONTAINING PROTEIN"/>
    <property type="match status" value="1"/>
</dbReference>
<dbReference type="PROSITE" id="PS50889">
    <property type="entry name" value="S4"/>
    <property type="match status" value="1"/>
</dbReference>
<dbReference type="FunFam" id="3.10.290.10:FF:000003">
    <property type="entry name" value="Pseudouridine synthase"/>
    <property type="match status" value="1"/>
</dbReference>
<dbReference type="InterPro" id="IPR002942">
    <property type="entry name" value="S4_RNA-bd"/>
</dbReference>
<dbReference type="SUPFAM" id="SSF55174">
    <property type="entry name" value="Alpha-L RNA-binding motif"/>
    <property type="match status" value="1"/>
</dbReference>
<dbReference type="GO" id="GO:0000455">
    <property type="term" value="P:enzyme-directed rRNA pseudouridine synthesis"/>
    <property type="evidence" value="ECO:0007669"/>
    <property type="project" value="UniProtKB-ARBA"/>
</dbReference>
<evidence type="ECO:0000256" key="3">
    <source>
        <dbReference type="ARBA" id="ARBA00023235"/>
    </source>
</evidence>
<dbReference type="Gene3D" id="3.10.290.10">
    <property type="entry name" value="RNA-binding S4 domain"/>
    <property type="match status" value="1"/>
</dbReference>
<reference evidence="7 8" key="1">
    <citation type="submission" date="2016-02" db="EMBL/GenBank/DDBJ databases">
        <title>Genome sequence of Tissierella creatinophila DSM 6911.</title>
        <authorList>
            <person name="Poehlein A."/>
            <person name="Daniel R."/>
        </authorList>
    </citation>
    <scope>NUCLEOTIDE SEQUENCE [LARGE SCALE GENOMIC DNA]</scope>
    <source>
        <strain evidence="7 8">DSM 6911</strain>
    </source>
</reference>
<dbReference type="InterPro" id="IPR042092">
    <property type="entry name" value="PsdUridine_s_RsuA/RluB/E/F_cat"/>
</dbReference>
<dbReference type="AlphaFoldDB" id="A0A1U7M9J4"/>
<dbReference type="GO" id="GO:0120159">
    <property type="term" value="F:rRNA pseudouridine synthase activity"/>
    <property type="evidence" value="ECO:0007669"/>
    <property type="project" value="UniProtKB-ARBA"/>
</dbReference>
<keyword evidence="3 5" id="KW-0413">Isomerase</keyword>
<keyword evidence="8" id="KW-1185">Reference proteome</keyword>
<dbReference type="NCBIfam" id="TIGR00093">
    <property type="entry name" value="pseudouridine synthase"/>
    <property type="match status" value="1"/>
</dbReference>
<dbReference type="InterPro" id="IPR000748">
    <property type="entry name" value="PsdUridine_synth_RsuA/RluB/E/F"/>
</dbReference>
<accession>A0A1U7M9J4</accession>